<name>A0A328VTD9_9CHLR</name>
<feature type="transmembrane region" description="Helical" evidence="1">
    <location>
        <begin position="43"/>
        <end position="62"/>
    </location>
</feature>
<evidence type="ECO:0000313" key="2">
    <source>
        <dbReference type="EMBL" id="RAQ97385.1"/>
    </source>
</evidence>
<dbReference type="AlphaFoldDB" id="A0A328VTD9"/>
<proteinExistence type="predicted"/>
<comment type="caution">
    <text evidence="2">The sequence shown here is derived from an EMBL/GenBank/DDBJ whole genome shotgun (WGS) entry which is preliminary data.</text>
</comment>
<keyword evidence="1" id="KW-0472">Membrane</keyword>
<gene>
    <name evidence="2" type="ORF">A4R35_17745</name>
</gene>
<dbReference type="Proteomes" id="UP000248706">
    <property type="component" value="Unassembled WGS sequence"/>
</dbReference>
<evidence type="ECO:0000313" key="3">
    <source>
        <dbReference type="Proteomes" id="UP000248706"/>
    </source>
</evidence>
<protein>
    <submittedName>
        <fullName evidence="2">Uncharacterized protein</fullName>
    </submittedName>
</protein>
<reference evidence="2 3" key="1">
    <citation type="submission" date="2016-08" db="EMBL/GenBank/DDBJ databases">
        <title>Analysis of Carbohydrate Active Enzymes in Thermogemmatispora T81 Reveals Carbohydrate Degradation Ability.</title>
        <authorList>
            <person name="Tomazini A."/>
            <person name="Lal S."/>
            <person name="Stott M."/>
            <person name="Henrissat B."/>
            <person name="Polikarpov I."/>
            <person name="Sparling R."/>
            <person name="Levin D.B."/>
        </authorList>
    </citation>
    <scope>NUCLEOTIDE SEQUENCE [LARGE SCALE GENOMIC DNA]</scope>
    <source>
        <strain evidence="2 3">T81</strain>
    </source>
</reference>
<accession>A0A328VTD9</accession>
<sequence length="96" mass="10604">MRCNIWLLAYYEWKGDNWHADWDDVPPPDLESDDDGRSTKGSLFFLSLLIELLGLAGVAYLGGYSFPGSDPSCFWGFILLLLCGSLGAVVIDRAAE</sequence>
<keyword evidence="3" id="KW-1185">Reference proteome</keyword>
<dbReference type="EMBL" id="MCIF01000002">
    <property type="protein sequence ID" value="RAQ97385.1"/>
    <property type="molecule type" value="Genomic_DNA"/>
</dbReference>
<keyword evidence="1" id="KW-1133">Transmembrane helix</keyword>
<feature type="transmembrane region" description="Helical" evidence="1">
    <location>
        <begin position="74"/>
        <end position="91"/>
    </location>
</feature>
<organism evidence="2 3">
    <name type="scientific">Thermogemmatispora tikiterensis</name>
    <dbReference type="NCBI Taxonomy" id="1825093"/>
    <lineage>
        <taxon>Bacteria</taxon>
        <taxon>Bacillati</taxon>
        <taxon>Chloroflexota</taxon>
        <taxon>Ktedonobacteria</taxon>
        <taxon>Thermogemmatisporales</taxon>
        <taxon>Thermogemmatisporaceae</taxon>
        <taxon>Thermogemmatispora</taxon>
    </lineage>
</organism>
<keyword evidence="1" id="KW-0812">Transmembrane</keyword>
<evidence type="ECO:0000256" key="1">
    <source>
        <dbReference type="SAM" id="Phobius"/>
    </source>
</evidence>